<dbReference type="SUPFAM" id="SSF53448">
    <property type="entry name" value="Nucleotide-diphospho-sugar transferases"/>
    <property type="match status" value="1"/>
</dbReference>
<sequence length="361" mass="40028">MNNLICLIMAGGSGTRFWPRSRTLKPKQYLSNAGEDSLLQSTLKRFENITDNQNIYIVSGKQQAEILETQTSKIPKENLIYEPVGKNTLPCIGLSAILAEKENPNATMIVSPSDHLISDTVGFRETVLTAAKIAEENDGIVTIGINPAYPATGYGYVKTGAKISGEIKINQYKVDRFAEKPDEVTAAEYLKQGGYFWNSGMFIFKISVFLEAIQKFAPEIYAGLRKIQAEIGCSSFEKTLDKVYSNFESISVDYGIMEHARNIYLVEGNFGWNDLGSWESVYQISKKDTNGNTGSGSGEALFIEANNAYVHTDEGLVALIGIDDVVVVRDGNAVLVCNREKAEEVKKVVEFLKKRNKQHYL</sequence>
<evidence type="ECO:0000256" key="1">
    <source>
        <dbReference type="ARBA" id="ARBA00006115"/>
    </source>
</evidence>
<dbReference type="InterPro" id="IPR049577">
    <property type="entry name" value="GMPP_N"/>
</dbReference>
<dbReference type="CDD" id="cd02509">
    <property type="entry name" value="GDP-M1P_Guanylyltransferase"/>
    <property type="match status" value="1"/>
</dbReference>
<feature type="domain" description="Nucleotidyl transferase" evidence="8">
    <location>
        <begin position="7"/>
        <end position="290"/>
    </location>
</feature>
<dbReference type="GO" id="GO:0005525">
    <property type="term" value="F:GTP binding"/>
    <property type="evidence" value="ECO:0007669"/>
    <property type="project" value="UniProtKB-KW"/>
</dbReference>
<accession>A0A831PKA1</accession>
<keyword evidence="4 10" id="KW-0548">Nucleotidyltransferase</keyword>
<proteinExistence type="inferred from homology"/>
<dbReference type="Gene3D" id="3.90.550.10">
    <property type="entry name" value="Spore Coat Polysaccharide Biosynthesis Protein SpsA, Chain A"/>
    <property type="match status" value="1"/>
</dbReference>
<dbReference type="Pfam" id="PF00483">
    <property type="entry name" value="NTP_transferase"/>
    <property type="match status" value="1"/>
</dbReference>
<name>A0A831PKA1_9BACT</name>
<evidence type="ECO:0000259" key="8">
    <source>
        <dbReference type="Pfam" id="PF00483"/>
    </source>
</evidence>
<evidence type="ECO:0000256" key="6">
    <source>
        <dbReference type="ARBA" id="ARBA00023134"/>
    </source>
</evidence>
<dbReference type="InterPro" id="IPR051161">
    <property type="entry name" value="Mannose-6P_isomerase_type2"/>
</dbReference>
<dbReference type="SUPFAM" id="SSF159283">
    <property type="entry name" value="Guanosine diphospho-D-mannose pyrophosphorylase/mannose-6-phosphate isomerase linker domain"/>
    <property type="match status" value="1"/>
</dbReference>
<evidence type="ECO:0000256" key="3">
    <source>
        <dbReference type="ARBA" id="ARBA00022679"/>
    </source>
</evidence>
<reference evidence="10" key="1">
    <citation type="journal article" date="2020" name="mSystems">
        <title>Genome- and Community-Level Interaction Insights into Carbon Utilization and Element Cycling Functions of Hydrothermarchaeota in Hydrothermal Sediment.</title>
        <authorList>
            <person name="Zhou Z."/>
            <person name="Liu Y."/>
            <person name="Xu W."/>
            <person name="Pan J."/>
            <person name="Luo Z.H."/>
            <person name="Li M."/>
        </authorList>
    </citation>
    <scope>NUCLEOTIDE SEQUENCE [LARGE SCALE GENOMIC DNA]</scope>
    <source>
        <strain evidence="10">SpSt-1217</strain>
    </source>
</reference>
<dbReference type="PANTHER" id="PTHR46390:SF1">
    <property type="entry name" value="MANNOSE-1-PHOSPHATE GUANYLYLTRANSFERASE"/>
    <property type="match status" value="1"/>
</dbReference>
<dbReference type="FunFam" id="3.90.550.10:FF:000046">
    <property type="entry name" value="Mannose-1-phosphate guanylyltransferase (GDP)"/>
    <property type="match status" value="1"/>
</dbReference>
<evidence type="ECO:0000256" key="5">
    <source>
        <dbReference type="ARBA" id="ARBA00022741"/>
    </source>
</evidence>
<organism evidence="10">
    <name type="scientific">Mariniphaga anaerophila</name>
    <dbReference type="NCBI Taxonomy" id="1484053"/>
    <lineage>
        <taxon>Bacteria</taxon>
        <taxon>Pseudomonadati</taxon>
        <taxon>Bacteroidota</taxon>
        <taxon>Bacteroidia</taxon>
        <taxon>Marinilabiliales</taxon>
        <taxon>Prolixibacteraceae</taxon>
        <taxon>Mariniphaga</taxon>
    </lineage>
</organism>
<dbReference type="Proteomes" id="UP000886047">
    <property type="component" value="Unassembled WGS sequence"/>
</dbReference>
<dbReference type="InterPro" id="IPR054566">
    <property type="entry name" value="ManC/GMP-like_b-helix"/>
</dbReference>
<comment type="similarity">
    <text evidence="1">Belongs to the mannose-6-phosphate isomerase type 2 family.</text>
</comment>
<dbReference type="EC" id="2.7.7.13" evidence="2"/>
<gene>
    <name evidence="10" type="ORF">ENN90_00215</name>
</gene>
<protein>
    <recommendedName>
        <fullName evidence="2">mannose-1-phosphate guanylyltransferase</fullName>
        <ecNumber evidence="2">2.7.7.13</ecNumber>
    </recommendedName>
</protein>
<evidence type="ECO:0000256" key="7">
    <source>
        <dbReference type="ARBA" id="ARBA00047343"/>
    </source>
</evidence>
<dbReference type="EMBL" id="DSDK01000013">
    <property type="protein sequence ID" value="HDR50032.1"/>
    <property type="molecule type" value="Genomic_DNA"/>
</dbReference>
<keyword evidence="5" id="KW-0547">Nucleotide-binding</keyword>
<dbReference type="InterPro" id="IPR029044">
    <property type="entry name" value="Nucleotide-diphossugar_trans"/>
</dbReference>
<evidence type="ECO:0000313" key="10">
    <source>
        <dbReference type="EMBL" id="HDR50032.1"/>
    </source>
</evidence>
<dbReference type="InterPro" id="IPR005835">
    <property type="entry name" value="NTP_transferase_dom"/>
</dbReference>
<comment type="catalytic activity">
    <reaction evidence="7">
        <text>alpha-D-mannose 1-phosphate + GTP + H(+) = GDP-alpha-D-mannose + diphosphate</text>
        <dbReference type="Rhea" id="RHEA:15229"/>
        <dbReference type="ChEBI" id="CHEBI:15378"/>
        <dbReference type="ChEBI" id="CHEBI:33019"/>
        <dbReference type="ChEBI" id="CHEBI:37565"/>
        <dbReference type="ChEBI" id="CHEBI:57527"/>
        <dbReference type="ChEBI" id="CHEBI:58409"/>
        <dbReference type="EC" id="2.7.7.13"/>
    </reaction>
</comment>
<comment type="caution">
    <text evidence="10">The sequence shown here is derived from an EMBL/GenBank/DDBJ whole genome shotgun (WGS) entry which is preliminary data.</text>
</comment>
<evidence type="ECO:0000256" key="4">
    <source>
        <dbReference type="ARBA" id="ARBA00022695"/>
    </source>
</evidence>
<dbReference type="GO" id="GO:0004475">
    <property type="term" value="F:mannose-1-phosphate guanylyltransferase (GTP) activity"/>
    <property type="evidence" value="ECO:0007669"/>
    <property type="project" value="UniProtKB-EC"/>
</dbReference>
<evidence type="ECO:0000259" key="9">
    <source>
        <dbReference type="Pfam" id="PF22640"/>
    </source>
</evidence>
<dbReference type="AlphaFoldDB" id="A0A831PKA1"/>
<keyword evidence="3" id="KW-0808">Transferase</keyword>
<feature type="domain" description="MannoseP isomerase/GMP-like beta-helix" evidence="9">
    <location>
        <begin position="298"/>
        <end position="351"/>
    </location>
</feature>
<dbReference type="GO" id="GO:0009298">
    <property type="term" value="P:GDP-mannose biosynthetic process"/>
    <property type="evidence" value="ECO:0007669"/>
    <property type="project" value="TreeGrafter"/>
</dbReference>
<keyword evidence="6" id="KW-0342">GTP-binding</keyword>
<evidence type="ECO:0000256" key="2">
    <source>
        <dbReference type="ARBA" id="ARBA00012387"/>
    </source>
</evidence>
<dbReference type="Pfam" id="PF22640">
    <property type="entry name" value="ManC_GMP_beta-helix"/>
    <property type="match status" value="1"/>
</dbReference>
<dbReference type="PANTHER" id="PTHR46390">
    <property type="entry name" value="MANNOSE-1-PHOSPHATE GUANYLYLTRANSFERASE"/>
    <property type="match status" value="1"/>
</dbReference>